<dbReference type="PANTHER" id="PTHR23524:SF1">
    <property type="entry name" value="MRH DOMAIN-CONTAINING PROTEIN-RELATED"/>
    <property type="match status" value="1"/>
</dbReference>
<dbReference type="AlphaFoldDB" id="A0A1Y2CVK1"/>
<feature type="transmembrane region" description="Helical" evidence="3">
    <location>
        <begin position="180"/>
        <end position="199"/>
    </location>
</feature>
<dbReference type="Pfam" id="PF07690">
    <property type="entry name" value="MFS_1"/>
    <property type="match status" value="1"/>
</dbReference>
<dbReference type="InterPro" id="IPR036259">
    <property type="entry name" value="MFS_trans_sf"/>
</dbReference>
<feature type="transmembrane region" description="Helical" evidence="3">
    <location>
        <begin position="153"/>
        <end position="173"/>
    </location>
</feature>
<proteinExistence type="predicted"/>
<protein>
    <submittedName>
        <fullName evidence="4">MFS general substrate transporter</fullName>
    </submittedName>
</protein>
<comment type="caution">
    <text evidence="4">The sequence shown here is derived from an EMBL/GenBank/DDBJ whole genome shotgun (WGS) entry which is preliminary data.</text>
</comment>
<feature type="transmembrane region" description="Helical" evidence="3">
    <location>
        <begin position="205"/>
        <end position="228"/>
    </location>
</feature>
<feature type="transmembrane region" description="Helical" evidence="3">
    <location>
        <begin position="240"/>
        <end position="265"/>
    </location>
</feature>
<dbReference type="InterPro" id="IPR015943">
    <property type="entry name" value="WD40/YVTN_repeat-like_dom_sf"/>
</dbReference>
<feature type="transmembrane region" description="Helical" evidence="3">
    <location>
        <begin position="271"/>
        <end position="289"/>
    </location>
</feature>
<keyword evidence="3" id="KW-1133">Transmembrane helix</keyword>
<feature type="region of interest" description="Disordered" evidence="2">
    <location>
        <begin position="513"/>
        <end position="555"/>
    </location>
</feature>
<dbReference type="EMBL" id="MCGO01000006">
    <property type="protein sequence ID" value="ORY51053.1"/>
    <property type="molecule type" value="Genomic_DNA"/>
</dbReference>
<dbReference type="Gene3D" id="1.20.1250.20">
    <property type="entry name" value="MFS general substrate transporter like domains"/>
    <property type="match status" value="1"/>
</dbReference>
<keyword evidence="3" id="KW-0812">Transmembrane</keyword>
<dbReference type="InterPro" id="IPR011701">
    <property type="entry name" value="MFS"/>
</dbReference>
<dbReference type="OrthoDB" id="18110at2759"/>
<dbReference type="STRING" id="329046.A0A1Y2CVK1"/>
<feature type="compositionally biased region" description="Acidic residues" evidence="2">
    <location>
        <begin position="545"/>
        <end position="555"/>
    </location>
</feature>
<dbReference type="Gene3D" id="2.130.10.10">
    <property type="entry name" value="YVTN repeat-like/Quinoprotein amine dehydrogenase"/>
    <property type="match status" value="1"/>
</dbReference>
<dbReference type="Proteomes" id="UP000193642">
    <property type="component" value="Unassembled WGS sequence"/>
</dbReference>
<evidence type="ECO:0000256" key="3">
    <source>
        <dbReference type="SAM" id="Phobius"/>
    </source>
</evidence>
<gene>
    <name evidence="4" type="ORF">BCR33DRAFT_837177</name>
</gene>
<reference evidence="4 5" key="1">
    <citation type="submission" date="2016-07" db="EMBL/GenBank/DDBJ databases">
        <title>Pervasive Adenine N6-methylation of Active Genes in Fungi.</title>
        <authorList>
            <consortium name="DOE Joint Genome Institute"/>
            <person name="Mondo S.J."/>
            <person name="Dannebaum R.O."/>
            <person name="Kuo R.C."/>
            <person name="Labutti K."/>
            <person name="Haridas S."/>
            <person name="Kuo A."/>
            <person name="Salamov A."/>
            <person name="Ahrendt S.R."/>
            <person name="Lipzen A."/>
            <person name="Sullivan W."/>
            <person name="Andreopoulos W.B."/>
            <person name="Clum A."/>
            <person name="Lindquist E."/>
            <person name="Daum C."/>
            <person name="Ramamoorthy G.K."/>
            <person name="Gryganskyi A."/>
            <person name="Culley D."/>
            <person name="Magnuson J.K."/>
            <person name="James T.Y."/>
            <person name="O'Malley M.A."/>
            <person name="Stajich J.E."/>
            <person name="Spatafora J.W."/>
            <person name="Visel A."/>
            <person name="Grigoriev I.V."/>
        </authorList>
    </citation>
    <scope>NUCLEOTIDE SEQUENCE [LARGE SCALE GENOMIC DNA]</scope>
    <source>
        <strain evidence="4 5">JEL800</strain>
    </source>
</reference>
<dbReference type="SUPFAM" id="SSF103473">
    <property type="entry name" value="MFS general substrate transporter"/>
    <property type="match status" value="1"/>
</dbReference>
<organism evidence="4 5">
    <name type="scientific">Rhizoclosmatium globosum</name>
    <dbReference type="NCBI Taxonomy" id="329046"/>
    <lineage>
        <taxon>Eukaryota</taxon>
        <taxon>Fungi</taxon>
        <taxon>Fungi incertae sedis</taxon>
        <taxon>Chytridiomycota</taxon>
        <taxon>Chytridiomycota incertae sedis</taxon>
        <taxon>Chytridiomycetes</taxon>
        <taxon>Chytridiales</taxon>
        <taxon>Chytriomycetaceae</taxon>
        <taxon>Rhizoclosmatium</taxon>
    </lineage>
</organism>
<evidence type="ECO:0000256" key="2">
    <source>
        <dbReference type="SAM" id="MobiDB-lite"/>
    </source>
</evidence>
<evidence type="ECO:0000313" key="5">
    <source>
        <dbReference type="Proteomes" id="UP000193642"/>
    </source>
</evidence>
<dbReference type="InterPro" id="IPR036322">
    <property type="entry name" value="WD40_repeat_dom_sf"/>
</dbReference>
<keyword evidence="3" id="KW-0472">Membrane</keyword>
<name>A0A1Y2CVK1_9FUNG</name>
<evidence type="ECO:0000313" key="4">
    <source>
        <dbReference type="EMBL" id="ORY51053.1"/>
    </source>
</evidence>
<accession>A0A1Y2CVK1</accession>
<keyword evidence="5" id="KW-1185">Reference proteome</keyword>
<dbReference type="SUPFAM" id="SSF50978">
    <property type="entry name" value="WD40 repeat-like"/>
    <property type="match status" value="1"/>
</dbReference>
<evidence type="ECO:0000256" key="1">
    <source>
        <dbReference type="ARBA" id="ARBA00004141"/>
    </source>
</evidence>
<comment type="subcellular location">
    <subcellularLocation>
        <location evidence="1">Membrane</location>
        <topology evidence="1">Multi-pass membrane protein</topology>
    </subcellularLocation>
</comment>
<dbReference type="GO" id="GO:0016020">
    <property type="term" value="C:membrane"/>
    <property type="evidence" value="ECO:0007669"/>
    <property type="project" value="UniProtKB-SubCell"/>
</dbReference>
<dbReference type="GO" id="GO:0022857">
    <property type="term" value="F:transmembrane transporter activity"/>
    <property type="evidence" value="ECO:0007669"/>
    <property type="project" value="InterPro"/>
</dbReference>
<sequence length="555" mass="59091">MNAQNDEREGLDQVVVTTSSIDLARNSGDSMDVTSETYLVSPNQSGARGSCPVMQNLDQEAVTTTQIREESPLAGPKSVWQTAKEGILAAKDPKVLLGYVGSFLARGDTVIITLFIPLWVYKRYIDLGQCTVPGPEDPDIRDVCAAAFKRASAISGVAQTFALVGAPLFGFLADRFHASNVVLFNALLGLISYLFMFYADPIQAYVFAIVIFVGLSEIGLVIGNISLVTNSKSVDKSIRGSVAGVSSACGAVGILLSSKLGGWLFDHWREGAPFLVLAVGHLLAVICGFSRWSWTQEYAAILLCILLIAAQDILACSTEGSLLILNTTSKKTEASAFVPSRLPVTCIALIEGLYGSEKTLAAVGDVGGSVSLWNTETLEMMDSPKGTHRVLVSCQDCTIHVISIVSNFNVGNNVNIIGSVETGTVWASAISVAKTRNSPTLYSSQTNGTIQFVGTDEQGVPVNHLKRSIEDVAEKRRMAVFEAIVKTAVGDADKFLWNEVAWKARVVGDNDGAKRAKMDDEPAPIALPASLSTLSAGSAKSGPLEDSEEDGEIVE</sequence>
<dbReference type="PANTHER" id="PTHR23524">
    <property type="entry name" value="TRANSPORTER, PUTATIVE (AFU_ORTHOLOGUE AFUA_8G04850)-RELATED"/>
    <property type="match status" value="1"/>
</dbReference>